<keyword evidence="1 3" id="KW-0378">Hydrolase</keyword>
<dbReference type="PANTHER" id="PTHR33886:SF9">
    <property type="entry name" value="UNSATURATED RHAMNOGALACTURONAN HYDROLASE (EUROFUNG)"/>
    <property type="match status" value="1"/>
</dbReference>
<keyword evidence="2" id="KW-0812">Transmembrane</keyword>
<dbReference type="Gene3D" id="1.50.10.10">
    <property type="match status" value="1"/>
</dbReference>
<dbReference type="GO" id="GO:0016787">
    <property type="term" value="F:hydrolase activity"/>
    <property type="evidence" value="ECO:0007669"/>
    <property type="project" value="UniProtKB-KW"/>
</dbReference>
<accession>A0A1B7Y2Z8</accession>
<gene>
    <name evidence="3" type="ORF">CH63R_10503</name>
</gene>
<dbReference type="KEGG" id="chig:CH63R_10503"/>
<dbReference type="InterPro" id="IPR012341">
    <property type="entry name" value="6hp_glycosidase-like_sf"/>
</dbReference>
<dbReference type="Pfam" id="PF07470">
    <property type="entry name" value="Glyco_hydro_88"/>
    <property type="match status" value="1"/>
</dbReference>
<dbReference type="InterPro" id="IPR010905">
    <property type="entry name" value="Glyco_hydro_88"/>
</dbReference>
<keyword evidence="2" id="KW-1133">Transmembrane helix</keyword>
<dbReference type="AlphaFoldDB" id="A0A1B7Y2Z8"/>
<proteinExistence type="predicted"/>
<dbReference type="SUPFAM" id="SSF48208">
    <property type="entry name" value="Six-hairpin glycosidases"/>
    <property type="match status" value="1"/>
</dbReference>
<comment type="caution">
    <text evidence="3">The sequence shown here is derived from an EMBL/GenBank/DDBJ whole genome shotgun (WGS) entry which is preliminary data.</text>
</comment>
<name>A0A1B7Y2Z8_COLHI</name>
<dbReference type="PANTHER" id="PTHR33886">
    <property type="entry name" value="UNSATURATED RHAMNOGALACTURONAN HYDROLASE (EUROFUNG)"/>
    <property type="match status" value="1"/>
</dbReference>
<protein>
    <submittedName>
        <fullName evidence="3">Cell wall glycosyl hydrolase YteR</fullName>
    </submittedName>
</protein>
<dbReference type="VEuPathDB" id="FungiDB:CH63R_10503"/>
<keyword evidence="2" id="KW-0472">Membrane</keyword>
<evidence type="ECO:0000256" key="1">
    <source>
        <dbReference type="ARBA" id="ARBA00022801"/>
    </source>
</evidence>
<evidence type="ECO:0000313" key="3">
    <source>
        <dbReference type="EMBL" id="OBR06383.1"/>
    </source>
</evidence>
<dbReference type="OrthoDB" id="540611at2759"/>
<dbReference type="InterPro" id="IPR008928">
    <property type="entry name" value="6-hairpin_glycosidase_sf"/>
</dbReference>
<reference evidence="4" key="1">
    <citation type="journal article" date="2017" name="BMC Genomics">
        <title>Gapless genome assembly of Colletotrichum higginsianum reveals chromosome structure and association of transposable elements with secondary metabolite gene clusters.</title>
        <authorList>
            <person name="Dallery J.-F."/>
            <person name="Lapalu N."/>
            <person name="Zampounis A."/>
            <person name="Pigne S."/>
            <person name="Luyten I."/>
            <person name="Amselem J."/>
            <person name="Wittenberg A.H.J."/>
            <person name="Zhou S."/>
            <person name="de Queiroz M.V."/>
            <person name="Robin G.P."/>
            <person name="Auger A."/>
            <person name="Hainaut M."/>
            <person name="Henrissat B."/>
            <person name="Kim K.-T."/>
            <person name="Lee Y.-H."/>
            <person name="Lespinet O."/>
            <person name="Schwartz D.C."/>
            <person name="Thon M.R."/>
            <person name="O'Connell R.J."/>
        </authorList>
    </citation>
    <scope>NUCLEOTIDE SEQUENCE [LARGE SCALE GENOMIC DNA]</scope>
    <source>
        <strain evidence="4">IMI 349063</strain>
    </source>
</reference>
<dbReference type="RefSeq" id="XP_018154901.1">
    <property type="nucleotide sequence ID" value="XM_018305477.1"/>
</dbReference>
<keyword evidence="4" id="KW-1185">Reference proteome</keyword>
<feature type="transmembrane region" description="Helical" evidence="2">
    <location>
        <begin position="33"/>
        <end position="55"/>
    </location>
</feature>
<organism evidence="3 4">
    <name type="scientific">Colletotrichum higginsianum (strain IMI 349063)</name>
    <name type="common">Crucifer anthracnose fungus</name>
    <dbReference type="NCBI Taxonomy" id="759273"/>
    <lineage>
        <taxon>Eukaryota</taxon>
        <taxon>Fungi</taxon>
        <taxon>Dikarya</taxon>
        <taxon>Ascomycota</taxon>
        <taxon>Pezizomycotina</taxon>
        <taxon>Sordariomycetes</taxon>
        <taxon>Hypocreomycetidae</taxon>
        <taxon>Glomerellales</taxon>
        <taxon>Glomerellaceae</taxon>
        <taxon>Colletotrichum</taxon>
        <taxon>Colletotrichum destructivum species complex</taxon>
    </lineage>
</organism>
<dbReference type="EMBL" id="LTAN01000007">
    <property type="protein sequence ID" value="OBR06383.1"/>
    <property type="molecule type" value="Genomic_DNA"/>
</dbReference>
<dbReference type="GeneID" id="28869584"/>
<dbReference type="InterPro" id="IPR052043">
    <property type="entry name" value="PolySaccharide_Degr_Enz"/>
</dbReference>
<evidence type="ECO:0000313" key="4">
    <source>
        <dbReference type="Proteomes" id="UP000092177"/>
    </source>
</evidence>
<evidence type="ECO:0000256" key="2">
    <source>
        <dbReference type="SAM" id="Phobius"/>
    </source>
</evidence>
<dbReference type="Proteomes" id="UP000092177">
    <property type="component" value="Unassembled WGS sequence"/>
</dbReference>
<dbReference type="GO" id="GO:0005975">
    <property type="term" value="P:carbohydrate metabolic process"/>
    <property type="evidence" value="ECO:0007669"/>
    <property type="project" value="InterPro"/>
</dbReference>
<sequence>MQSPGVAPVSCCPWKREHPGRPACKGLLYSQEVLFLALGWFPFVITALNLLVLLLPTHPCLRLVPRSPPPSTMRTIAPLLALAGTLALASKCSSRPYSEWLASSFVARKSPIDAGYGPAVLYDGIARAAAHVGNATLLAAAEAAVSSLVSDAGVLDGWDPEWYSLDDLRIGNNLLWFHQRTNETRYKVAADGLRRQLGRWPRTPSGGFWHRAPIYEDQMWLDGIYMADAFYATYVSLFEPRNTTAWDEIALQFDLIEEHTRNHTSNLLVHGYDEARDAVWADPVTGASPLVWNRAVGWYFMALVDTLQVWPRDHPAYGRLLGYFATLADGLERSQDEGGGGWWLIMNEGYEARAGNYIESSAAAMFAYGLLRGVRDGFLAAKYRDVGLRAYRLLTRDFIRDDGDGNVSFLGTVRVGSLNSNASFEYYVSIPVVENDARGGGSFIFAAIEAEKIKA</sequence>